<dbReference type="AlphaFoldDB" id="V6YZV4"/>
<dbReference type="Proteomes" id="UP000018482">
    <property type="component" value="Unassembled WGS sequence"/>
</dbReference>
<organism evidence="1 2">
    <name type="scientific">Streptococcus agalactiae LMG 14747</name>
    <dbReference type="NCBI Taxonomy" id="1154860"/>
    <lineage>
        <taxon>Bacteria</taxon>
        <taxon>Bacillati</taxon>
        <taxon>Bacillota</taxon>
        <taxon>Bacilli</taxon>
        <taxon>Lactobacillales</taxon>
        <taxon>Streptococcaceae</taxon>
        <taxon>Streptococcus</taxon>
    </lineage>
</organism>
<evidence type="ECO:0000313" key="1">
    <source>
        <dbReference type="EMBL" id="ESV54038.1"/>
    </source>
</evidence>
<accession>V6YZV4</accession>
<name>V6YZV4_STRAG</name>
<evidence type="ECO:0000313" key="2">
    <source>
        <dbReference type="Proteomes" id="UP000018482"/>
    </source>
</evidence>
<proteinExistence type="predicted"/>
<gene>
    <name evidence="1" type="ORF">SAG0136_01915</name>
</gene>
<sequence>MARVEKYPQEIKVEECSKIFSYDNFTSKYNLGESFRSVNLIIFQTTILMDYKQEVEQGSPSFSLA</sequence>
<dbReference type="EMBL" id="ANQC01000031">
    <property type="protein sequence ID" value="ESV54038.1"/>
    <property type="molecule type" value="Genomic_DNA"/>
</dbReference>
<comment type="caution">
    <text evidence="1">The sequence shown here is derived from an EMBL/GenBank/DDBJ whole genome shotgun (WGS) entry which is preliminary data.</text>
</comment>
<protein>
    <submittedName>
        <fullName evidence="1">Uncharacterized protein</fullName>
    </submittedName>
</protein>
<reference evidence="1 2" key="1">
    <citation type="submission" date="2013-05" db="EMBL/GenBank/DDBJ databases">
        <authorList>
            <person name="Richards V.P."/>
            <person name="Durkin S.A.S."/>
            <person name="Kim M."/>
            <person name="Pavinski Bitar P.D."/>
            <person name="Stanhope M.J."/>
            <person name="Town C.D."/>
            <person name="Venter J.C."/>
        </authorList>
    </citation>
    <scope>NUCLEOTIDE SEQUENCE [LARGE SCALE GENOMIC DNA]</scope>
    <source>
        <strain evidence="1 2">LMG 14747</strain>
    </source>
</reference>